<reference evidence="2 3" key="1">
    <citation type="journal article" date="2018" name="Nat. Biotechnol.">
        <title>A standardized bacterial taxonomy based on genome phylogeny substantially revises the tree of life.</title>
        <authorList>
            <person name="Parks D.H."/>
            <person name="Chuvochina M."/>
            <person name="Waite D.W."/>
            <person name="Rinke C."/>
            <person name="Skarshewski A."/>
            <person name="Chaumeil P.A."/>
            <person name="Hugenholtz P."/>
        </authorList>
    </citation>
    <scope>NUCLEOTIDE SEQUENCE [LARGE SCALE GENOMIC DNA]</scope>
    <source>
        <strain evidence="2">UBA9958</strain>
    </source>
</reference>
<evidence type="ECO:0000313" key="2">
    <source>
        <dbReference type="EMBL" id="HBA09936.1"/>
    </source>
</evidence>
<proteinExistence type="predicted"/>
<evidence type="ECO:0000259" key="1">
    <source>
        <dbReference type="Pfam" id="PF17338"/>
    </source>
</evidence>
<accession>A0A351RD15</accession>
<evidence type="ECO:0000313" key="3">
    <source>
        <dbReference type="Proteomes" id="UP000264313"/>
    </source>
</evidence>
<comment type="caution">
    <text evidence="2">The sequence shown here is derived from an EMBL/GenBank/DDBJ whole genome shotgun (WGS) entry which is preliminary data.</text>
</comment>
<dbReference type="Proteomes" id="UP000264313">
    <property type="component" value="Unassembled WGS sequence"/>
</dbReference>
<organism evidence="2 3">
    <name type="scientific">Methylotenera mobilis</name>
    <dbReference type="NCBI Taxonomy" id="359408"/>
    <lineage>
        <taxon>Bacteria</taxon>
        <taxon>Pseudomonadati</taxon>
        <taxon>Pseudomonadota</taxon>
        <taxon>Betaproteobacteria</taxon>
        <taxon>Nitrosomonadales</taxon>
        <taxon>Methylophilaceae</taxon>
        <taxon>Methylotenera</taxon>
    </lineage>
</organism>
<name>A0A351RD15_9PROT</name>
<protein>
    <recommendedName>
        <fullName evidence="1">Gene product 88 domain-containing protein</fullName>
    </recommendedName>
</protein>
<dbReference type="EMBL" id="DNAA01000249">
    <property type="protein sequence ID" value="HBA09936.1"/>
    <property type="molecule type" value="Genomic_DNA"/>
</dbReference>
<feature type="domain" description="Gene product 88" evidence="1">
    <location>
        <begin position="8"/>
        <end position="135"/>
    </location>
</feature>
<dbReference type="InterPro" id="IPR020290">
    <property type="entry name" value="Gp88"/>
</dbReference>
<sequence>MNGSADKTVVCTRCYSITTEKRYPKLISALERNADLYKRILLDVELPRLNFAIARFDSFGEVHNELHILNYFNLARKNPETTFGFWTKRKDLIKTVLSMVSKPANVILIHSSTKMNKIDKLPAGYDKVFTAHKKSELSANVTINCSHSCNDCRLCYSHNDIVFINEILK</sequence>
<dbReference type="Pfam" id="PF17338">
    <property type="entry name" value="GP88"/>
    <property type="match status" value="1"/>
</dbReference>
<dbReference type="AlphaFoldDB" id="A0A351RD15"/>
<gene>
    <name evidence="2" type="ORF">DCW48_10635</name>
</gene>